<evidence type="ECO:0000313" key="4">
    <source>
        <dbReference type="Proteomes" id="UP000577724"/>
    </source>
</evidence>
<keyword evidence="4" id="KW-1185">Reference proteome</keyword>
<dbReference type="Gene3D" id="3.40.50.450">
    <property type="match status" value="1"/>
</dbReference>
<dbReference type="PANTHER" id="PTHR43022:SF1">
    <property type="entry name" value="PROTEIN SMF"/>
    <property type="match status" value="1"/>
</dbReference>
<dbReference type="NCBIfam" id="TIGR00732">
    <property type="entry name" value="dprA"/>
    <property type="match status" value="1"/>
</dbReference>
<dbReference type="RefSeq" id="WP_175383066.1">
    <property type="nucleotide sequence ID" value="NZ_JABMCC010000118.1"/>
</dbReference>
<dbReference type="SUPFAM" id="SSF102405">
    <property type="entry name" value="MCP/YpsA-like"/>
    <property type="match status" value="1"/>
</dbReference>
<evidence type="ECO:0000256" key="1">
    <source>
        <dbReference type="ARBA" id="ARBA00006525"/>
    </source>
</evidence>
<dbReference type="Proteomes" id="UP000577724">
    <property type="component" value="Unassembled WGS sequence"/>
</dbReference>
<evidence type="ECO:0000313" key="3">
    <source>
        <dbReference type="EMBL" id="NUU57072.1"/>
    </source>
</evidence>
<proteinExistence type="inferred from homology"/>
<evidence type="ECO:0000259" key="2">
    <source>
        <dbReference type="Pfam" id="PF02481"/>
    </source>
</evidence>
<feature type="domain" description="Smf/DprA SLOG" evidence="2">
    <location>
        <begin position="85"/>
        <end position="291"/>
    </location>
</feature>
<name>A0ABX2MSK3_9BACL</name>
<comment type="caution">
    <text evidence="3">The sequence shown here is derived from an EMBL/GenBank/DDBJ whole genome shotgun (WGS) entry which is preliminary data.</text>
</comment>
<gene>
    <name evidence="3" type="primary">dprA</name>
    <name evidence="3" type="ORF">HP548_23610</name>
</gene>
<sequence>MEMKQNLLTLYYLGISNKSISFIYYNFDQEDMYDLLQSNMLHLQFKYNIFSTSEIDSLSDLNKRKLAEQKASETLLLSDREGIQIISIFDEAYPESLKEIHNPPLFLNAIGNVSLLKTKDSVACVGTRKPSSQSKLAVKKLVSGLSKADQVIVSGLAFGIDYESHKVCLENDGLTIAVLAHGLDKIYPSEHHKFSQEILNKDGLLLSEYPIRTPIKKEYFVQRNRIIAGLSQGVIVFEADERSGTMHTARFAYKQHKQIFCPADNTSSGVLKLIESNSALSVSSAKEILDVLSQHSLTAQQEDKLSFQIDFSLSNEALKESLFKKVTTRIDSNVYKKVKDIAKENDITTKEMINALMRSFVISYEGRNQKNE</sequence>
<reference evidence="3 4" key="1">
    <citation type="submission" date="2020-05" db="EMBL/GenBank/DDBJ databases">
        <title>Genome Sequencing of Type Strains.</title>
        <authorList>
            <person name="Lemaire J.F."/>
            <person name="Inderbitzin P."/>
            <person name="Gregorio O.A."/>
            <person name="Collins S.B."/>
            <person name="Wespe N."/>
            <person name="Knight-Connoni V."/>
        </authorList>
    </citation>
    <scope>NUCLEOTIDE SEQUENCE [LARGE SCALE GENOMIC DNA]</scope>
    <source>
        <strain evidence="3 4">DSM 19942</strain>
    </source>
</reference>
<comment type="similarity">
    <text evidence="1">Belongs to the DprA/Smf family.</text>
</comment>
<dbReference type="InterPro" id="IPR057666">
    <property type="entry name" value="DrpA_SLOG"/>
</dbReference>
<dbReference type="EMBL" id="JABMCC010000118">
    <property type="protein sequence ID" value="NUU57072.1"/>
    <property type="molecule type" value="Genomic_DNA"/>
</dbReference>
<dbReference type="GeneID" id="97133740"/>
<accession>A0ABX2MSK3</accession>
<dbReference type="InterPro" id="IPR003488">
    <property type="entry name" value="DprA"/>
</dbReference>
<protein>
    <submittedName>
        <fullName evidence="3">DNA-protecting protein DprA</fullName>
    </submittedName>
</protein>
<organism evidence="3 4">
    <name type="scientific">Paenibacillus taichungensis</name>
    <dbReference type="NCBI Taxonomy" id="484184"/>
    <lineage>
        <taxon>Bacteria</taxon>
        <taxon>Bacillati</taxon>
        <taxon>Bacillota</taxon>
        <taxon>Bacilli</taxon>
        <taxon>Bacillales</taxon>
        <taxon>Paenibacillaceae</taxon>
        <taxon>Paenibacillus</taxon>
    </lineage>
</organism>
<dbReference type="Pfam" id="PF02481">
    <property type="entry name" value="DNA_processg_A"/>
    <property type="match status" value="1"/>
</dbReference>
<dbReference type="PANTHER" id="PTHR43022">
    <property type="entry name" value="PROTEIN SMF"/>
    <property type="match status" value="1"/>
</dbReference>